<dbReference type="InterPro" id="IPR036259">
    <property type="entry name" value="MFS_trans_sf"/>
</dbReference>
<evidence type="ECO:0000256" key="6">
    <source>
        <dbReference type="ARBA" id="ARBA00023136"/>
    </source>
</evidence>
<evidence type="ECO:0000256" key="7">
    <source>
        <dbReference type="RuleBase" id="RU003346"/>
    </source>
</evidence>
<keyword evidence="3 7" id="KW-0813">Transport</keyword>
<evidence type="ECO:0000256" key="2">
    <source>
        <dbReference type="ARBA" id="ARBA00010992"/>
    </source>
</evidence>
<dbReference type="SUPFAM" id="SSF103473">
    <property type="entry name" value="MFS general substrate transporter"/>
    <property type="match status" value="1"/>
</dbReference>
<dbReference type="InterPro" id="IPR005829">
    <property type="entry name" value="Sugar_transporter_CS"/>
</dbReference>
<dbReference type="STRING" id="1754192.A0A1Y1XCU1"/>
<dbReference type="FunFam" id="1.20.1250.20:FF:000134">
    <property type="entry name" value="MFS sugar transporter protein"/>
    <property type="match status" value="1"/>
</dbReference>
<keyword evidence="6 8" id="KW-0472">Membrane</keyword>
<sequence length="505" mass="57871">MFKINNPYMIFVAFVASLGGFQFGYEVGILDSFQEVPAFRLTFPILYDKVLESSDNPKNEDTIKFLYKSNEKYISLITSLFCIGCAFGACVVPRICDFFGRKRSIIFGAAIFGLGSLFSGVIENFFLFLFIRFIMGTGIGILSTICPLYIAETAPAESRGKLITLYQFMITVGIFSAYTVKMIIEHILRNDPNTQWRVILGLQVIPGFILLVMMFFLPYSPRYYIWQEREDEALRIVSKLRSMSSTRDPEIQSEFQSMKTSLEFEKHEYSSGWKEIFSNKSILKRVLLGMLLQIFQQYTGINIMLNSHKDISNDFFKNDKNNIQGLINVVINVIFTIPTFYLIEKWGRKVLLILGSIGMSLVLAIGAGADYLLEKRTYKDYENIFKTTSMSCVFAFIGCFAISWGPVVWVYQSEIFPMRIRSKATALSSMSNWLSFALIITLYPFLSKNNGEGVYLVNFIFSAFCFVSLIFVIFFVKETKGIPLEDIEVVFLKDKELEQEKPKQK</sequence>
<accession>A0A1Y1XCU1</accession>
<evidence type="ECO:0000259" key="9">
    <source>
        <dbReference type="PROSITE" id="PS50850"/>
    </source>
</evidence>
<reference evidence="10 11" key="1">
    <citation type="submission" date="2016-08" db="EMBL/GenBank/DDBJ databases">
        <title>A Parts List for Fungal Cellulosomes Revealed by Comparative Genomics.</title>
        <authorList>
            <consortium name="DOE Joint Genome Institute"/>
            <person name="Haitjema C.H."/>
            <person name="Gilmore S.P."/>
            <person name="Henske J.K."/>
            <person name="Solomon K.V."/>
            <person name="De Groot R."/>
            <person name="Kuo A."/>
            <person name="Mondo S.J."/>
            <person name="Salamov A.A."/>
            <person name="Labutti K."/>
            <person name="Zhao Z."/>
            <person name="Chiniquy J."/>
            <person name="Barry K."/>
            <person name="Brewer H.M."/>
            <person name="Purvine S.O."/>
            <person name="Wright A.T."/>
            <person name="Boxma B."/>
            <person name="Van Alen T."/>
            <person name="Hackstein J.H."/>
            <person name="Baker S.E."/>
            <person name="Grigoriev I.V."/>
            <person name="O'Malley M.A."/>
        </authorList>
    </citation>
    <scope>NUCLEOTIDE SEQUENCE [LARGE SCALE GENOMIC DNA]</scope>
    <source>
        <strain evidence="10 11">S4</strain>
    </source>
</reference>
<evidence type="ECO:0000313" key="11">
    <source>
        <dbReference type="Proteomes" id="UP000193944"/>
    </source>
</evidence>
<protein>
    <submittedName>
        <fullName evidence="10">General substrate transporter</fullName>
    </submittedName>
</protein>
<evidence type="ECO:0000256" key="8">
    <source>
        <dbReference type="SAM" id="Phobius"/>
    </source>
</evidence>
<evidence type="ECO:0000313" key="10">
    <source>
        <dbReference type="EMBL" id="ORX83590.1"/>
    </source>
</evidence>
<feature type="transmembrane region" description="Helical" evidence="8">
    <location>
        <begin position="73"/>
        <end position="92"/>
    </location>
</feature>
<dbReference type="NCBIfam" id="TIGR00879">
    <property type="entry name" value="SP"/>
    <property type="match status" value="1"/>
</dbReference>
<evidence type="ECO:0000256" key="1">
    <source>
        <dbReference type="ARBA" id="ARBA00004141"/>
    </source>
</evidence>
<feature type="transmembrane region" description="Helical" evidence="8">
    <location>
        <begin position="196"/>
        <end position="219"/>
    </location>
</feature>
<proteinExistence type="inferred from homology"/>
<feature type="transmembrane region" description="Helical" evidence="8">
    <location>
        <begin position="455"/>
        <end position="476"/>
    </location>
</feature>
<dbReference type="Pfam" id="PF00083">
    <property type="entry name" value="Sugar_tr"/>
    <property type="match status" value="1"/>
</dbReference>
<feature type="transmembrane region" description="Helical" evidence="8">
    <location>
        <begin position="393"/>
        <end position="412"/>
    </location>
</feature>
<dbReference type="Gene3D" id="1.20.1250.20">
    <property type="entry name" value="MFS general substrate transporter like domains"/>
    <property type="match status" value="1"/>
</dbReference>
<dbReference type="OrthoDB" id="4044674at2759"/>
<comment type="similarity">
    <text evidence="2 7">Belongs to the major facilitator superfamily. Sugar transporter (TC 2.A.1.1) family.</text>
</comment>
<dbReference type="InterPro" id="IPR050360">
    <property type="entry name" value="MFS_Sugar_Transporters"/>
</dbReference>
<comment type="caution">
    <text evidence="10">The sequence shown here is derived from an EMBL/GenBank/DDBJ whole genome shotgun (WGS) entry which is preliminary data.</text>
</comment>
<dbReference type="PROSITE" id="PS00216">
    <property type="entry name" value="SUGAR_TRANSPORT_1"/>
    <property type="match status" value="1"/>
</dbReference>
<organism evidence="10 11">
    <name type="scientific">Anaeromyces robustus</name>
    <dbReference type="NCBI Taxonomy" id="1754192"/>
    <lineage>
        <taxon>Eukaryota</taxon>
        <taxon>Fungi</taxon>
        <taxon>Fungi incertae sedis</taxon>
        <taxon>Chytridiomycota</taxon>
        <taxon>Chytridiomycota incertae sedis</taxon>
        <taxon>Neocallimastigomycetes</taxon>
        <taxon>Neocallimastigales</taxon>
        <taxon>Neocallimastigaceae</taxon>
        <taxon>Anaeromyces</taxon>
    </lineage>
</organism>
<dbReference type="InterPro" id="IPR003663">
    <property type="entry name" value="Sugar/inositol_transpt"/>
</dbReference>
<dbReference type="AlphaFoldDB" id="A0A1Y1XCU1"/>
<dbReference type="PRINTS" id="PR00171">
    <property type="entry name" value="SUGRTRNSPORT"/>
</dbReference>
<feature type="transmembrane region" description="Helical" evidence="8">
    <location>
        <begin position="7"/>
        <end position="25"/>
    </location>
</feature>
<dbReference type="PANTHER" id="PTHR48022">
    <property type="entry name" value="PLASTIDIC GLUCOSE TRANSPORTER 4"/>
    <property type="match status" value="1"/>
</dbReference>
<dbReference type="Proteomes" id="UP000193944">
    <property type="component" value="Unassembled WGS sequence"/>
</dbReference>
<keyword evidence="11" id="KW-1185">Reference proteome</keyword>
<feature type="transmembrane region" description="Helical" evidence="8">
    <location>
        <begin position="325"/>
        <end position="343"/>
    </location>
</feature>
<dbReference type="PANTHER" id="PTHR48022:SF2">
    <property type="entry name" value="PLASTIDIC GLUCOSE TRANSPORTER 4"/>
    <property type="match status" value="1"/>
</dbReference>
<feature type="transmembrane region" description="Helical" evidence="8">
    <location>
        <begin position="286"/>
        <end position="305"/>
    </location>
</feature>
<evidence type="ECO:0000256" key="3">
    <source>
        <dbReference type="ARBA" id="ARBA00022448"/>
    </source>
</evidence>
<feature type="transmembrane region" description="Helical" evidence="8">
    <location>
        <begin position="350"/>
        <end position="373"/>
    </location>
</feature>
<dbReference type="GO" id="GO:0016020">
    <property type="term" value="C:membrane"/>
    <property type="evidence" value="ECO:0007669"/>
    <property type="project" value="UniProtKB-SubCell"/>
</dbReference>
<name>A0A1Y1XCU1_9FUNG</name>
<keyword evidence="5 8" id="KW-1133">Transmembrane helix</keyword>
<dbReference type="PROSITE" id="PS50850">
    <property type="entry name" value="MFS"/>
    <property type="match status" value="1"/>
</dbReference>
<dbReference type="InterPro" id="IPR005828">
    <property type="entry name" value="MFS_sugar_transport-like"/>
</dbReference>
<keyword evidence="4 8" id="KW-0812">Transmembrane</keyword>
<feature type="domain" description="Major facilitator superfamily (MFS) profile" evidence="9">
    <location>
        <begin position="12"/>
        <end position="480"/>
    </location>
</feature>
<evidence type="ECO:0000256" key="5">
    <source>
        <dbReference type="ARBA" id="ARBA00022989"/>
    </source>
</evidence>
<feature type="transmembrane region" description="Helical" evidence="8">
    <location>
        <begin position="163"/>
        <end position="184"/>
    </location>
</feature>
<dbReference type="EMBL" id="MCFG01000070">
    <property type="protein sequence ID" value="ORX83590.1"/>
    <property type="molecule type" value="Genomic_DNA"/>
</dbReference>
<evidence type="ECO:0000256" key="4">
    <source>
        <dbReference type="ARBA" id="ARBA00022692"/>
    </source>
</evidence>
<reference evidence="10 11" key="2">
    <citation type="submission" date="2016-08" db="EMBL/GenBank/DDBJ databases">
        <title>Pervasive Adenine N6-methylation of Active Genes in Fungi.</title>
        <authorList>
            <consortium name="DOE Joint Genome Institute"/>
            <person name="Mondo S.J."/>
            <person name="Dannebaum R.O."/>
            <person name="Kuo R.C."/>
            <person name="Labutti K."/>
            <person name="Haridas S."/>
            <person name="Kuo A."/>
            <person name="Salamov A."/>
            <person name="Ahrendt S.R."/>
            <person name="Lipzen A."/>
            <person name="Sullivan W."/>
            <person name="Andreopoulos W.B."/>
            <person name="Clum A."/>
            <person name="Lindquist E."/>
            <person name="Daum C."/>
            <person name="Ramamoorthy G.K."/>
            <person name="Gryganskyi A."/>
            <person name="Culley D."/>
            <person name="Magnuson J.K."/>
            <person name="James T.Y."/>
            <person name="O'Malley M.A."/>
            <person name="Stajich J.E."/>
            <person name="Spatafora J.W."/>
            <person name="Visel A."/>
            <person name="Grigoriev I.V."/>
        </authorList>
    </citation>
    <scope>NUCLEOTIDE SEQUENCE [LARGE SCALE GENOMIC DNA]</scope>
    <source>
        <strain evidence="10 11">S4</strain>
    </source>
</reference>
<feature type="transmembrane region" description="Helical" evidence="8">
    <location>
        <begin position="424"/>
        <end position="443"/>
    </location>
</feature>
<dbReference type="InterPro" id="IPR020846">
    <property type="entry name" value="MFS_dom"/>
</dbReference>
<gene>
    <name evidence="10" type="ORF">BCR32DRAFT_231088</name>
</gene>
<dbReference type="GO" id="GO:0005351">
    <property type="term" value="F:carbohydrate:proton symporter activity"/>
    <property type="evidence" value="ECO:0007669"/>
    <property type="project" value="TreeGrafter"/>
</dbReference>
<comment type="subcellular location">
    <subcellularLocation>
        <location evidence="1">Membrane</location>
        <topology evidence="1">Multi-pass membrane protein</topology>
    </subcellularLocation>
</comment>
<feature type="transmembrane region" description="Helical" evidence="8">
    <location>
        <begin position="128"/>
        <end position="151"/>
    </location>
</feature>
<feature type="transmembrane region" description="Helical" evidence="8">
    <location>
        <begin position="104"/>
        <end position="122"/>
    </location>
</feature>